<feature type="domain" description="Azaphilone pigments biosynthesis cluster protein L N-terminal" evidence="1">
    <location>
        <begin position="63"/>
        <end position="242"/>
    </location>
</feature>
<accession>A0A9W4XMP3</accession>
<dbReference type="AlphaFoldDB" id="A0A9W4XMP3"/>
<organism evidence="2 3">
    <name type="scientific">Periconia digitata</name>
    <dbReference type="NCBI Taxonomy" id="1303443"/>
    <lineage>
        <taxon>Eukaryota</taxon>
        <taxon>Fungi</taxon>
        <taxon>Dikarya</taxon>
        <taxon>Ascomycota</taxon>
        <taxon>Pezizomycotina</taxon>
        <taxon>Dothideomycetes</taxon>
        <taxon>Pleosporomycetidae</taxon>
        <taxon>Pleosporales</taxon>
        <taxon>Massarineae</taxon>
        <taxon>Periconiaceae</taxon>
        <taxon>Periconia</taxon>
    </lineage>
</organism>
<proteinExistence type="predicted"/>
<gene>
    <name evidence="2" type="ORF">PDIGIT_LOCUS10327</name>
</gene>
<dbReference type="EMBL" id="CAOQHR010000007">
    <property type="protein sequence ID" value="CAI6337218.1"/>
    <property type="molecule type" value="Genomic_DNA"/>
</dbReference>
<dbReference type="InterPro" id="IPR031348">
    <property type="entry name" value="PigL_N"/>
</dbReference>
<keyword evidence="3" id="KW-1185">Reference proteome</keyword>
<evidence type="ECO:0000313" key="3">
    <source>
        <dbReference type="Proteomes" id="UP001152607"/>
    </source>
</evidence>
<sequence length="395" mass="43842">MRQRHSMPSSTGAIFTATRPSKRTYKVTLTSSLLATFQAIDGLITQSNYIRSHWAQISKMDGAAAILSIGAIALHAVHVLHKDISAIKEAPDEIKAITDRLQSLEMLLGSLESSTPASLLQKLTPNTQSQLKKCFTSCKEECVTFHQKLDSLTKRSDDGSLHWVDRVSIGIMKQKSLQYLLQRLTACETTITASTGVASLSVALRSEEVQEPLQRLETNLAQLVMSLDKQSVTLREMVHRSAEVPVTKDGTAAKETLDGTEVEHTADHLHSYKEVVEQIYREVHKIRTGEPITNVEANGSLVGSLRQNGFIVGRAVGIDVKDLFSTSRYPAGISDLFQILAYAKYPIIRHTLKKPRFILLLFQTMNCQRLCSERSLSRIYCSSLVISYQDLIGLA</sequence>
<evidence type="ECO:0000313" key="2">
    <source>
        <dbReference type="EMBL" id="CAI6337218.1"/>
    </source>
</evidence>
<dbReference type="OrthoDB" id="432483at2759"/>
<comment type="caution">
    <text evidence="2">The sequence shown here is derived from an EMBL/GenBank/DDBJ whole genome shotgun (WGS) entry which is preliminary data.</text>
</comment>
<dbReference type="Proteomes" id="UP001152607">
    <property type="component" value="Unassembled WGS sequence"/>
</dbReference>
<dbReference type="Pfam" id="PF17111">
    <property type="entry name" value="PigL_N"/>
    <property type="match status" value="1"/>
</dbReference>
<evidence type="ECO:0000259" key="1">
    <source>
        <dbReference type="Pfam" id="PF17111"/>
    </source>
</evidence>
<protein>
    <recommendedName>
        <fullName evidence="1">Azaphilone pigments biosynthesis cluster protein L N-terminal domain-containing protein</fullName>
    </recommendedName>
</protein>
<name>A0A9W4XMP3_9PLEO</name>
<reference evidence="2" key="1">
    <citation type="submission" date="2023-01" db="EMBL/GenBank/DDBJ databases">
        <authorList>
            <person name="Van Ghelder C."/>
            <person name="Rancurel C."/>
        </authorList>
    </citation>
    <scope>NUCLEOTIDE SEQUENCE</scope>
    <source>
        <strain evidence="2">CNCM I-4278</strain>
    </source>
</reference>